<dbReference type="InterPro" id="IPR014904">
    <property type="entry name" value="YkuJ-like"/>
</dbReference>
<dbReference type="Pfam" id="PF08796">
    <property type="entry name" value="DUF1797"/>
    <property type="match status" value="1"/>
</dbReference>
<dbReference type="STRING" id="1348624.GCA_001591545_01884"/>
<protein>
    <submittedName>
        <fullName evidence="1">Cytoplasmic protein</fullName>
    </submittedName>
</protein>
<sequence length="84" mass="9939">MSQLISIIQRLQTMQNAVEQEDIPQRFFEVNGRVLCQVKYFAPSNTYEVEEYDKDNNKQKYQFDDIDIAAIEIFDIVQEEKTAN</sequence>
<name>A0A2X4WPI2_LEDLE</name>
<dbReference type="InterPro" id="IPR038073">
    <property type="entry name" value="YkuJ-like_sf"/>
</dbReference>
<keyword evidence="2" id="KW-1185">Reference proteome</keyword>
<dbReference type="Proteomes" id="UP000249134">
    <property type="component" value="Chromosome 1"/>
</dbReference>
<dbReference type="RefSeq" id="WP_066140150.1">
    <property type="nucleotide sequence ID" value="NZ_CBCSGM010000001.1"/>
</dbReference>
<dbReference type="KEGG" id="blen:NCTC4824_02835"/>
<dbReference type="SUPFAM" id="SSF143567">
    <property type="entry name" value="YkuJ-like"/>
    <property type="match status" value="1"/>
</dbReference>
<evidence type="ECO:0000313" key="1">
    <source>
        <dbReference type="EMBL" id="SQI60582.1"/>
    </source>
</evidence>
<reference evidence="1 2" key="1">
    <citation type="submission" date="2018-06" db="EMBL/GenBank/DDBJ databases">
        <authorList>
            <consortium name="Pathogen Informatics"/>
            <person name="Doyle S."/>
        </authorList>
    </citation>
    <scope>NUCLEOTIDE SEQUENCE [LARGE SCALE GENOMIC DNA]</scope>
    <source>
        <strain evidence="1 2">NCTC4824</strain>
    </source>
</reference>
<dbReference type="EMBL" id="LS483476">
    <property type="protein sequence ID" value="SQI60582.1"/>
    <property type="molecule type" value="Genomic_DNA"/>
</dbReference>
<accession>A0A2X4WPI2</accession>
<dbReference type="AlphaFoldDB" id="A0A2X4WPI2"/>
<proteinExistence type="predicted"/>
<evidence type="ECO:0000313" key="2">
    <source>
        <dbReference type="Proteomes" id="UP000249134"/>
    </source>
</evidence>
<organism evidence="1 2">
    <name type="scientific">Lederbergia lenta</name>
    <name type="common">Bacillus lentus</name>
    <dbReference type="NCBI Taxonomy" id="1467"/>
    <lineage>
        <taxon>Bacteria</taxon>
        <taxon>Bacillati</taxon>
        <taxon>Bacillota</taxon>
        <taxon>Bacilli</taxon>
        <taxon>Bacillales</taxon>
        <taxon>Bacillaceae</taxon>
        <taxon>Lederbergia</taxon>
    </lineage>
</organism>
<gene>
    <name evidence="1" type="primary">ykuJ</name>
    <name evidence="1" type="ORF">NCTC4824_02835</name>
</gene>
<dbReference type="Gene3D" id="3.30.720.20">
    <property type="entry name" value="Protein of unknown function DUF1797"/>
    <property type="match status" value="1"/>
</dbReference>